<accession>A0A084IQK0</accession>
<feature type="domain" description="NadR/Ttd14 AAA" evidence="1">
    <location>
        <begin position="4"/>
        <end position="163"/>
    </location>
</feature>
<reference evidence="2 3" key="1">
    <citation type="submission" date="2013-03" db="EMBL/GenBank/DDBJ databases">
        <title>Salinisphaera hydrothermalis C41B8 Genome Sequencing.</title>
        <authorList>
            <person name="Li C."/>
            <person name="Lai Q."/>
            <person name="Shao Z."/>
        </authorList>
    </citation>
    <scope>NUCLEOTIDE SEQUENCE [LARGE SCALE GENOMIC DNA]</scope>
    <source>
        <strain evidence="2 3">C41B8</strain>
    </source>
</reference>
<protein>
    <submittedName>
        <fullName evidence="2">Nicotinamide-nucleotide adenylyltransferase</fullName>
    </submittedName>
</protein>
<organism evidence="2 3">
    <name type="scientific">Salinisphaera hydrothermalis (strain C41B8)</name>
    <dbReference type="NCBI Taxonomy" id="1304275"/>
    <lineage>
        <taxon>Bacteria</taxon>
        <taxon>Pseudomonadati</taxon>
        <taxon>Pseudomonadota</taxon>
        <taxon>Gammaproteobacteria</taxon>
        <taxon>Salinisphaerales</taxon>
        <taxon>Salinisphaeraceae</taxon>
        <taxon>Salinisphaera</taxon>
    </lineage>
</organism>
<dbReference type="GO" id="GO:0016779">
    <property type="term" value="F:nucleotidyltransferase activity"/>
    <property type="evidence" value="ECO:0007669"/>
    <property type="project" value="UniProtKB-KW"/>
</dbReference>
<name>A0A084IQK0_SALHC</name>
<dbReference type="PANTHER" id="PTHR37512:SF1">
    <property type="entry name" value="NADR_TTD14 AAA DOMAIN-CONTAINING PROTEIN"/>
    <property type="match status" value="1"/>
</dbReference>
<dbReference type="EMBL" id="APNK01000002">
    <property type="protein sequence ID" value="KEZ78984.1"/>
    <property type="molecule type" value="Genomic_DNA"/>
</dbReference>
<dbReference type="InterPro" id="IPR052735">
    <property type="entry name" value="NAD_biosynth-regulator"/>
</dbReference>
<dbReference type="InterPro" id="IPR038727">
    <property type="entry name" value="NadR/Ttd14_AAA_dom"/>
</dbReference>
<dbReference type="RefSeq" id="WP_051882833.1">
    <property type="nucleotide sequence ID" value="NZ_APNK01000002.1"/>
</dbReference>
<dbReference type="InterPro" id="IPR027417">
    <property type="entry name" value="P-loop_NTPase"/>
</dbReference>
<evidence type="ECO:0000313" key="2">
    <source>
        <dbReference type="EMBL" id="KEZ78984.1"/>
    </source>
</evidence>
<dbReference type="STRING" id="1304275.C41B8_02602"/>
<dbReference type="eggNOG" id="COG3172">
    <property type="taxonomic scope" value="Bacteria"/>
</dbReference>
<keyword evidence="2" id="KW-0548">Nucleotidyltransferase</keyword>
<dbReference type="Gene3D" id="3.40.50.300">
    <property type="entry name" value="P-loop containing nucleotide triphosphate hydrolases"/>
    <property type="match status" value="1"/>
</dbReference>
<sequence length="186" mass="20688">MTARIAVFGTESTGKTTLARRLADLFAAPWAPEYVRCFWDEHNGVIRDEDLGAIAKGQIENEETAAARADSIVICDTELITNTIWADLLFPGACPDWVRREAERRAPNYALYLLCDTDVEFVDDGQRCFPGTAERERCRQIWRQALIARNLPFVEVSGSLETRLMHAATAIERVAGVTVASPGSTR</sequence>
<proteinExistence type="predicted"/>
<comment type="caution">
    <text evidence="2">The sequence shown here is derived from an EMBL/GenBank/DDBJ whole genome shotgun (WGS) entry which is preliminary data.</text>
</comment>
<dbReference type="Proteomes" id="UP000028302">
    <property type="component" value="Unassembled WGS sequence"/>
</dbReference>
<dbReference type="Pfam" id="PF13521">
    <property type="entry name" value="AAA_28"/>
    <property type="match status" value="1"/>
</dbReference>
<keyword evidence="3" id="KW-1185">Reference proteome</keyword>
<dbReference type="PANTHER" id="PTHR37512">
    <property type="entry name" value="TRIFUNCTIONAL NAD BIOSYNTHESIS/REGULATOR PROTEIN NADR"/>
    <property type="match status" value="1"/>
</dbReference>
<dbReference type="SUPFAM" id="SSF52540">
    <property type="entry name" value="P-loop containing nucleoside triphosphate hydrolases"/>
    <property type="match status" value="1"/>
</dbReference>
<keyword evidence="2" id="KW-0808">Transferase</keyword>
<evidence type="ECO:0000313" key="3">
    <source>
        <dbReference type="Proteomes" id="UP000028302"/>
    </source>
</evidence>
<gene>
    <name evidence="2" type="ORF">C41B8_02602</name>
</gene>
<dbReference type="AlphaFoldDB" id="A0A084IQK0"/>
<evidence type="ECO:0000259" key="1">
    <source>
        <dbReference type="Pfam" id="PF13521"/>
    </source>
</evidence>